<evidence type="ECO:0000313" key="6">
    <source>
        <dbReference type="Proteomes" id="UP000499080"/>
    </source>
</evidence>
<dbReference type="PANTHER" id="PTHR19303">
    <property type="entry name" value="TRANSPOSON"/>
    <property type="match status" value="1"/>
</dbReference>
<dbReference type="PROSITE" id="PS51253">
    <property type="entry name" value="HTH_CENPB"/>
    <property type="match status" value="1"/>
</dbReference>
<evidence type="ECO:0000256" key="2">
    <source>
        <dbReference type="ARBA" id="ARBA00023125"/>
    </source>
</evidence>
<dbReference type="AlphaFoldDB" id="A0A4Y2JMT1"/>
<evidence type="ECO:0000259" key="4">
    <source>
        <dbReference type="PROSITE" id="PS51253"/>
    </source>
</evidence>
<name>A0A4Y2JMT1_ARAVE</name>
<sequence>MANSVKRKRVVVSMELRLDALKRIDKGESLKTIALSFGVGESTVSDWKETRKEIGSFCSKLETKGALESWSTLKKPKLEKLDYSLLLWFNQERAHEKPISGSIIKGKAVLLHNKMGGNEDFQAFEGCLKRWEKKHGIHALSICGKNCLRTPRKHPSFLKKLKKALSKEQIYNVDETGIYYRMLPTKL</sequence>
<evidence type="ECO:0000256" key="3">
    <source>
        <dbReference type="ARBA" id="ARBA00023242"/>
    </source>
</evidence>
<comment type="caution">
    <text evidence="5">The sequence shown here is derived from an EMBL/GenBank/DDBJ whole genome shotgun (WGS) entry which is preliminary data.</text>
</comment>
<dbReference type="Proteomes" id="UP000499080">
    <property type="component" value="Unassembled WGS sequence"/>
</dbReference>
<dbReference type="Gene3D" id="1.10.10.60">
    <property type="entry name" value="Homeodomain-like"/>
    <property type="match status" value="1"/>
</dbReference>
<gene>
    <name evidence="5" type="primary">JRKL_8</name>
    <name evidence="5" type="ORF">AVEN_239226_1</name>
</gene>
<dbReference type="InterPro" id="IPR050863">
    <property type="entry name" value="CenT-Element_Derived"/>
</dbReference>
<dbReference type="GO" id="GO:0005634">
    <property type="term" value="C:nucleus"/>
    <property type="evidence" value="ECO:0007669"/>
    <property type="project" value="UniProtKB-SubCell"/>
</dbReference>
<dbReference type="InterPro" id="IPR007889">
    <property type="entry name" value="HTH_Psq"/>
</dbReference>
<dbReference type="InterPro" id="IPR009057">
    <property type="entry name" value="Homeodomain-like_sf"/>
</dbReference>
<keyword evidence="6" id="KW-1185">Reference proteome</keyword>
<comment type="subcellular location">
    <subcellularLocation>
        <location evidence="1">Nucleus</location>
    </subcellularLocation>
</comment>
<evidence type="ECO:0000256" key="1">
    <source>
        <dbReference type="ARBA" id="ARBA00004123"/>
    </source>
</evidence>
<dbReference type="PANTHER" id="PTHR19303:SF16">
    <property type="entry name" value="JERKY PROTEIN HOMOLOG-LIKE"/>
    <property type="match status" value="1"/>
</dbReference>
<dbReference type="SUPFAM" id="SSF46689">
    <property type="entry name" value="Homeodomain-like"/>
    <property type="match status" value="2"/>
</dbReference>
<dbReference type="InterPro" id="IPR036388">
    <property type="entry name" value="WH-like_DNA-bd_sf"/>
</dbReference>
<organism evidence="5 6">
    <name type="scientific">Araneus ventricosus</name>
    <name type="common">Orbweaver spider</name>
    <name type="synonym">Epeira ventricosa</name>
    <dbReference type="NCBI Taxonomy" id="182803"/>
    <lineage>
        <taxon>Eukaryota</taxon>
        <taxon>Metazoa</taxon>
        <taxon>Ecdysozoa</taxon>
        <taxon>Arthropoda</taxon>
        <taxon>Chelicerata</taxon>
        <taxon>Arachnida</taxon>
        <taxon>Araneae</taxon>
        <taxon>Araneomorphae</taxon>
        <taxon>Entelegynae</taxon>
        <taxon>Araneoidea</taxon>
        <taxon>Araneidae</taxon>
        <taxon>Araneus</taxon>
    </lineage>
</organism>
<dbReference type="EMBL" id="BGPR01003638">
    <property type="protein sequence ID" value="GBM90622.1"/>
    <property type="molecule type" value="Genomic_DNA"/>
</dbReference>
<reference evidence="5 6" key="1">
    <citation type="journal article" date="2019" name="Sci. Rep.">
        <title>Orb-weaving spider Araneus ventricosus genome elucidates the spidroin gene catalogue.</title>
        <authorList>
            <person name="Kono N."/>
            <person name="Nakamura H."/>
            <person name="Ohtoshi R."/>
            <person name="Moran D.A.P."/>
            <person name="Shinohara A."/>
            <person name="Yoshida Y."/>
            <person name="Fujiwara M."/>
            <person name="Mori M."/>
            <person name="Tomita M."/>
            <person name="Arakawa K."/>
        </authorList>
    </citation>
    <scope>NUCLEOTIDE SEQUENCE [LARGE SCALE GENOMIC DNA]</scope>
</reference>
<accession>A0A4Y2JMT1</accession>
<dbReference type="Gene3D" id="1.10.10.10">
    <property type="entry name" value="Winged helix-like DNA-binding domain superfamily/Winged helix DNA-binding domain"/>
    <property type="match status" value="1"/>
</dbReference>
<proteinExistence type="predicted"/>
<keyword evidence="3" id="KW-0539">Nucleus</keyword>
<feature type="domain" description="HTH CENPB-type" evidence="4">
    <location>
        <begin position="69"/>
        <end position="141"/>
    </location>
</feature>
<dbReference type="SMART" id="SM00674">
    <property type="entry name" value="CENPB"/>
    <property type="match status" value="1"/>
</dbReference>
<dbReference type="GO" id="GO:0003677">
    <property type="term" value="F:DNA binding"/>
    <property type="evidence" value="ECO:0007669"/>
    <property type="project" value="UniProtKB-KW"/>
</dbReference>
<evidence type="ECO:0000313" key="5">
    <source>
        <dbReference type="EMBL" id="GBM90622.1"/>
    </source>
</evidence>
<protein>
    <submittedName>
        <fullName evidence="5">Jerky-like</fullName>
    </submittedName>
</protein>
<dbReference type="InterPro" id="IPR006600">
    <property type="entry name" value="HTH_CenpB_DNA-bd_dom"/>
</dbReference>
<dbReference type="Pfam" id="PF04218">
    <property type="entry name" value="CENP-B_N"/>
    <property type="match status" value="1"/>
</dbReference>
<keyword evidence="2" id="KW-0238">DNA-binding</keyword>
<dbReference type="Pfam" id="PF03221">
    <property type="entry name" value="HTH_Tnp_Tc5"/>
    <property type="match status" value="1"/>
</dbReference>
<dbReference type="OrthoDB" id="5919228at2759"/>